<sequence length="293" mass="33357">MNPGDEISQVLNPDRLVSSSFPPLWLRIRMGTKTGVTVVGRDWSECRRVFEQTLGLWTKQCIVVEWTRNASKNLTTAWSLGLRLWGRLTCSRKTCKVRRTTRTTQRCQSRWSALPHEKDWHQSNEPPAEKAPASHPQLCHNVRWWQGERMNRFLSRARLIEVGSCASNRPDRGYLPPRHARCEIKDQNQCNSGLTVHSTARAERVSMHENGYESTAVRGGCVWRPTDEDGGDFYEHLIPQAFSFSARCCQDEIHDSSRANIKTGEPSESRGNEVASSGLEGRDRAENIVHFVA</sequence>
<accession>A0AAN6YC28</accession>
<evidence type="ECO:0000256" key="1">
    <source>
        <dbReference type="SAM" id="MobiDB-lite"/>
    </source>
</evidence>
<evidence type="ECO:0000313" key="3">
    <source>
        <dbReference type="Proteomes" id="UP001301769"/>
    </source>
</evidence>
<protein>
    <submittedName>
        <fullName evidence="2">Uncharacterized protein</fullName>
    </submittedName>
</protein>
<reference evidence="2" key="2">
    <citation type="submission" date="2023-05" db="EMBL/GenBank/DDBJ databases">
        <authorList>
            <consortium name="Lawrence Berkeley National Laboratory"/>
            <person name="Steindorff A."/>
            <person name="Hensen N."/>
            <person name="Bonometti L."/>
            <person name="Westerberg I."/>
            <person name="Brannstrom I.O."/>
            <person name="Guillou S."/>
            <person name="Cros-Aarteil S."/>
            <person name="Calhoun S."/>
            <person name="Haridas S."/>
            <person name="Kuo A."/>
            <person name="Mondo S."/>
            <person name="Pangilinan J."/>
            <person name="Riley R."/>
            <person name="Labutti K."/>
            <person name="Andreopoulos B."/>
            <person name="Lipzen A."/>
            <person name="Chen C."/>
            <person name="Yanf M."/>
            <person name="Daum C."/>
            <person name="Ng V."/>
            <person name="Clum A."/>
            <person name="Ohm R."/>
            <person name="Martin F."/>
            <person name="Silar P."/>
            <person name="Natvig D."/>
            <person name="Lalanne C."/>
            <person name="Gautier V."/>
            <person name="Ament-Velasquez S.L."/>
            <person name="Kruys A."/>
            <person name="Hutchinson M.I."/>
            <person name="Powell A.J."/>
            <person name="Barry K."/>
            <person name="Miller A.N."/>
            <person name="Grigoriev I.V."/>
            <person name="Debuchy R."/>
            <person name="Gladieux P."/>
            <person name="Thoren M.H."/>
            <person name="Johannesson H."/>
        </authorList>
    </citation>
    <scope>NUCLEOTIDE SEQUENCE</scope>
    <source>
        <strain evidence="2">PSN293</strain>
    </source>
</reference>
<proteinExistence type="predicted"/>
<dbReference type="Proteomes" id="UP001301769">
    <property type="component" value="Unassembled WGS sequence"/>
</dbReference>
<organism evidence="2 3">
    <name type="scientific">Rhypophila decipiens</name>
    <dbReference type="NCBI Taxonomy" id="261697"/>
    <lineage>
        <taxon>Eukaryota</taxon>
        <taxon>Fungi</taxon>
        <taxon>Dikarya</taxon>
        <taxon>Ascomycota</taxon>
        <taxon>Pezizomycotina</taxon>
        <taxon>Sordariomycetes</taxon>
        <taxon>Sordariomycetidae</taxon>
        <taxon>Sordariales</taxon>
        <taxon>Naviculisporaceae</taxon>
        <taxon>Rhypophila</taxon>
    </lineage>
</organism>
<reference evidence="2" key="1">
    <citation type="journal article" date="2023" name="Mol. Phylogenet. Evol.">
        <title>Genome-scale phylogeny and comparative genomics of the fungal order Sordariales.</title>
        <authorList>
            <person name="Hensen N."/>
            <person name="Bonometti L."/>
            <person name="Westerberg I."/>
            <person name="Brannstrom I.O."/>
            <person name="Guillou S."/>
            <person name="Cros-Aarteil S."/>
            <person name="Calhoun S."/>
            <person name="Haridas S."/>
            <person name="Kuo A."/>
            <person name="Mondo S."/>
            <person name="Pangilinan J."/>
            <person name="Riley R."/>
            <person name="LaButti K."/>
            <person name="Andreopoulos B."/>
            <person name="Lipzen A."/>
            <person name="Chen C."/>
            <person name="Yan M."/>
            <person name="Daum C."/>
            <person name="Ng V."/>
            <person name="Clum A."/>
            <person name="Steindorff A."/>
            <person name="Ohm R.A."/>
            <person name="Martin F."/>
            <person name="Silar P."/>
            <person name="Natvig D.O."/>
            <person name="Lalanne C."/>
            <person name="Gautier V."/>
            <person name="Ament-Velasquez S.L."/>
            <person name="Kruys A."/>
            <person name="Hutchinson M.I."/>
            <person name="Powell A.J."/>
            <person name="Barry K."/>
            <person name="Miller A.N."/>
            <person name="Grigoriev I.V."/>
            <person name="Debuchy R."/>
            <person name="Gladieux P."/>
            <person name="Hiltunen Thoren M."/>
            <person name="Johannesson H."/>
        </authorList>
    </citation>
    <scope>NUCLEOTIDE SEQUENCE</scope>
    <source>
        <strain evidence="2">PSN293</strain>
    </source>
</reference>
<comment type="caution">
    <text evidence="2">The sequence shown here is derived from an EMBL/GenBank/DDBJ whole genome shotgun (WGS) entry which is preliminary data.</text>
</comment>
<dbReference type="EMBL" id="MU858067">
    <property type="protein sequence ID" value="KAK4216574.1"/>
    <property type="molecule type" value="Genomic_DNA"/>
</dbReference>
<gene>
    <name evidence="2" type="ORF">QBC37DRAFT_397543</name>
</gene>
<feature type="region of interest" description="Disordered" evidence="1">
    <location>
        <begin position="258"/>
        <end position="280"/>
    </location>
</feature>
<evidence type="ECO:0000313" key="2">
    <source>
        <dbReference type="EMBL" id="KAK4216574.1"/>
    </source>
</evidence>
<name>A0AAN6YC28_9PEZI</name>
<keyword evidence="3" id="KW-1185">Reference proteome</keyword>
<dbReference type="AlphaFoldDB" id="A0AAN6YC28"/>